<dbReference type="PROSITE" id="PS50893">
    <property type="entry name" value="ABC_TRANSPORTER_2"/>
    <property type="match status" value="1"/>
</dbReference>
<dbReference type="GO" id="GO:0005524">
    <property type="term" value="F:ATP binding"/>
    <property type="evidence" value="ECO:0007669"/>
    <property type="project" value="UniProtKB-KW"/>
</dbReference>
<evidence type="ECO:0000313" key="6">
    <source>
        <dbReference type="EMBL" id="SDY31455.1"/>
    </source>
</evidence>
<protein>
    <submittedName>
        <fullName evidence="6">ABC-2 type transport system ATP-binding protein</fullName>
    </submittedName>
</protein>
<dbReference type="Proteomes" id="UP000183918">
    <property type="component" value="Unassembled WGS sequence"/>
</dbReference>
<evidence type="ECO:0000259" key="5">
    <source>
        <dbReference type="PROSITE" id="PS50893"/>
    </source>
</evidence>
<dbReference type="OrthoDB" id="9804819at2"/>
<comment type="similarity">
    <text evidence="1">Belongs to the ABC transporter superfamily.</text>
</comment>
<dbReference type="InterPro" id="IPR027417">
    <property type="entry name" value="P-loop_NTPase"/>
</dbReference>
<dbReference type="SMART" id="SM00382">
    <property type="entry name" value="AAA"/>
    <property type="match status" value="1"/>
</dbReference>
<dbReference type="InterPro" id="IPR003593">
    <property type="entry name" value="AAA+_ATPase"/>
</dbReference>
<evidence type="ECO:0000256" key="1">
    <source>
        <dbReference type="ARBA" id="ARBA00005417"/>
    </source>
</evidence>
<gene>
    <name evidence="6" type="ORF">SAMN02910414_01258</name>
</gene>
<dbReference type="Pfam" id="PF13732">
    <property type="entry name" value="DrrA1-3_C"/>
    <property type="match status" value="1"/>
</dbReference>
<name>A0A1H3IVV1_9FIRM</name>
<keyword evidence="4 6" id="KW-0067">ATP-binding</keyword>
<keyword evidence="2" id="KW-0813">Transport</keyword>
<evidence type="ECO:0000256" key="4">
    <source>
        <dbReference type="ARBA" id="ARBA00022840"/>
    </source>
</evidence>
<dbReference type="CDD" id="cd03230">
    <property type="entry name" value="ABC_DR_subfamily_A"/>
    <property type="match status" value="1"/>
</dbReference>
<evidence type="ECO:0000256" key="3">
    <source>
        <dbReference type="ARBA" id="ARBA00022741"/>
    </source>
</evidence>
<dbReference type="SUPFAM" id="SSF52540">
    <property type="entry name" value="P-loop containing nucleoside triphosphate hydrolases"/>
    <property type="match status" value="1"/>
</dbReference>
<organism evidence="6 7">
    <name type="scientific">Lachnobacterium bovis DSM 14045</name>
    <dbReference type="NCBI Taxonomy" id="1122142"/>
    <lineage>
        <taxon>Bacteria</taxon>
        <taxon>Bacillati</taxon>
        <taxon>Bacillota</taxon>
        <taxon>Clostridia</taxon>
        <taxon>Lachnospirales</taxon>
        <taxon>Lachnospiraceae</taxon>
        <taxon>Lachnobacterium</taxon>
    </lineage>
</organism>
<dbReference type="EMBL" id="FNPG01000013">
    <property type="protein sequence ID" value="SDY31455.1"/>
    <property type="molecule type" value="Genomic_DNA"/>
</dbReference>
<feature type="domain" description="ABC transporter" evidence="5">
    <location>
        <begin position="4"/>
        <end position="231"/>
    </location>
</feature>
<sequence>MDILNVSHVAKKFGAKEVLSDVNFAVPEKCIFGLVGRNGAGKTTLMKSILGLLPFDKGKITVCGREVSYKKKTLGDIGYLPDVPEFYGYMTAYEYLSLCGKVAGMSHKEIDIRSEELLELVGLKNEKSHIKGFSRGMKQRLGVAQAIYCKPKLVIFDEPTSALDPVGRKEVLDIISEVGKKSAVIFSTHILKDVERICDRVAFLEQGNIALAGTIEEIKKVGHRSQLEVTLENNDDISRILAAFPESIGKGNKIIFNNTTETYAQTVLEFIVKNKISIIKYEVSEPTLESLFMEVVEK</sequence>
<dbReference type="PANTHER" id="PTHR43335:SF4">
    <property type="entry name" value="ABC TRANSPORTER, ATP-BINDING PROTEIN"/>
    <property type="match status" value="1"/>
</dbReference>
<dbReference type="RefSeq" id="WP_074717171.1">
    <property type="nucleotide sequence ID" value="NZ_FNPG01000013.1"/>
</dbReference>
<dbReference type="PANTHER" id="PTHR43335">
    <property type="entry name" value="ABC TRANSPORTER, ATP-BINDING PROTEIN"/>
    <property type="match status" value="1"/>
</dbReference>
<accession>A0A1H3IVV1</accession>
<reference evidence="6 7" key="1">
    <citation type="submission" date="2016-10" db="EMBL/GenBank/DDBJ databases">
        <authorList>
            <person name="de Groot N.N."/>
        </authorList>
    </citation>
    <scope>NUCLEOTIDE SEQUENCE [LARGE SCALE GENOMIC DNA]</scope>
    <source>
        <strain evidence="6 7">DSM 14045</strain>
    </source>
</reference>
<proteinExistence type="inferred from homology"/>
<dbReference type="InterPro" id="IPR025302">
    <property type="entry name" value="DrrA1/2-like_C"/>
</dbReference>
<evidence type="ECO:0000313" key="7">
    <source>
        <dbReference type="Proteomes" id="UP000183918"/>
    </source>
</evidence>
<dbReference type="AlphaFoldDB" id="A0A1H3IVV1"/>
<dbReference type="STRING" id="1122142.SAMN02910414_01258"/>
<dbReference type="InterPro" id="IPR003439">
    <property type="entry name" value="ABC_transporter-like_ATP-bd"/>
</dbReference>
<evidence type="ECO:0000256" key="2">
    <source>
        <dbReference type="ARBA" id="ARBA00022448"/>
    </source>
</evidence>
<keyword evidence="7" id="KW-1185">Reference proteome</keyword>
<dbReference type="Gene3D" id="3.40.50.300">
    <property type="entry name" value="P-loop containing nucleotide triphosphate hydrolases"/>
    <property type="match status" value="1"/>
</dbReference>
<dbReference type="Pfam" id="PF00005">
    <property type="entry name" value="ABC_tran"/>
    <property type="match status" value="1"/>
</dbReference>
<keyword evidence="3" id="KW-0547">Nucleotide-binding</keyword>
<dbReference type="GO" id="GO:0016887">
    <property type="term" value="F:ATP hydrolysis activity"/>
    <property type="evidence" value="ECO:0007669"/>
    <property type="project" value="InterPro"/>
</dbReference>